<keyword evidence="2" id="KW-1185">Reference proteome</keyword>
<sequence>MDVSLILGIPTSHISRHDSMGWFFTQKGRYTVKSGYAIAQQTLEAGIPTLFGPDTLSVQAQVWKVQLLGSQYFPSSSTIKHDTWQGRESTYRSFEPALPPAGRSYLYCQLQVDRACTATCRSIEPAQPPACRSNLHSHLQVDRTCTASCRSIELITAAAAEIDRVWAEL</sequence>
<protein>
    <submittedName>
        <fullName evidence="1">Uncharacterized protein</fullName>
    </submittedName>
</protein>
<dbReference type="EMBL" id="CACVBM020001543">
    <property type="protein sequence ID" value="CAA7053691.1"/>
    <property type="molecule type" value="Genomic_DNA"/>
</dbReference>
<dbReference type="AlphaFoldDB" id="A0A6D2KN12"/>
<gene>
    <name evidence="1" type="ORF">MERR_LOCUS40927</name>
</gene>
<dbReference type="Proteomes" id="UP000467841">
    <property type="component" value="Unassembled WGS sequence"/>
</dbReference>
<accession>A0A6D2KN12</accession>
<evidence type="ECO:0000313" key="2">
    <source>
        <dbReference type="Proteomes" id="UP000467841"/>
    </source>
</evidence>
<organism evidence="1 2">
    <name type="scientific">Microthlaspi erraticum</name>
    <dbReference type="NCBI Taxonomy" id="1685480"/>
    <lineage>
        <taxon>Eukaryota</taxon>
        <taxon>Viridiplantae</taxon>
        <taxon>Streptophyta</taxon>
        <taxon>Embryophyta</taxon>
        <taxon>Tracheophyta</taxon>
        <taxon>Spermatophyta</taxon>
        <taxon>Magnoliopsida</taxon>
        <taxon>eudicotyledons</taxon>
        <taxon>Gunneridae</taxon>
        <taxon>Pentapetalae</taxon>
        <taxon>rosids</taxon>
        <taxon>malvids</taxon>
        <taxon>Brassicales</taxon>
        <taxon>Brassicaceae</taxon>
        <taxon>Coluteocarpeae</taxon>
        <taxon>Microthlaspi</taxon>
    </lineage>
</organism>
<proteinExistence type="predicted"/>
<dbReference type="OrthoDB" id="1750965at2759"/>
<evidence type="ECO:0000313" key="1">
    <source>
        <dbReference type="EMBL" id="CAA7053691.1"/>
    </source>
</evidence>
<reference evidence="1" key="1">
    <citation type="submission" date="2020-01" db="EMBL/GenBank/DDBJ databases">
        <authorList>
            <person name="Mishra B."/>
        </authorList>
    </citation>
    <scope>NUCLEOTIDE SEQUENCE [LARGE SCALE GENOMIC DNA]</scope>
</reference>
<name>A0A6D2KN12_9BRAS</name>
<comment type="caution">
    <text evidence="1">The sequence shown here is derived from an EMBL/GenBank/DDBJ whole genome shotgun (WGS) entry which is preliminary data.</text>
</comment>